<feature type="non-terminal residue" evidence="1">
    <location>
        <position position="230"/>
    </location>
</feature>
<keyword evidence="2" id="KW-1185">Reference proteome</keyword>
<feature type="non-terminal residue" evidence="1">
    <location>
        <position position="1"/>
    </location>
</feature>
<organism evidence="1 2">
    <name type="scientific">Racocetra fulgida</name>
    <dbReference type="NCBI Taxonomy" id="60492"/>
    <lineage>
        <taxon>Eukaryota</taxon>
        <taxon>Fungi</taxon>
        <taxon>Fungi incertae sedis</taxon>
        <taxon>Mucoromycota</taxon>
        <taxon>Glomeromycotina</taxon>
        <taxon>Glomeromycetes</taxon>
        <taxon>Diversisporales</taxon>
        <taxon>Gigasporaceae</taxon>
        <taxon>Racocetra</taxon>
    </lineage>
</organism>
<sequence length="230" mass="25936">RASIRSLEICANGFPECTDFFTQENSTNLRNFKLVMRKIEEFIRKLQDIHNPRLFFDPNAIKNIKNEFYGLITEFDGYMELLKFLITIEIRQQNIDLINRDIEETREYLLSIMESVNKEQINKIEEIKLSDINISTISASSQSSDIGKNVVENGYESTSNDIALSNLVNISTISASSQSSDIGINVTENGYENTSNDSHNNIALSNSSSQSSDISNTLLNLEINITSTIS</sequence>
<protein>
    <submittedName>
        <fullName evidence="1">11482_t:CDS:1</fullName>
    </submittedName>
</protein>
<proteinExistence type="predicted"/>
<name>A0A9N9JEN8_9GLOM</name>
<comment type="caution">
    <text evidence="1">The sequence shown here is derived from an EMBL/GenBank/DDBJ whole genome shotgun (WGS) entry which is preliminary data.</text>
</comment>
<dbReference type="Proteomes" id="UP000789396">
    <property type="component" value="Unassembled WGS sequence"/>
</dbReference>
<reference evidence="1" key="1">
    <citation type="submission" date="2021-06" db="EMBL/GenBank/DDBJ databases">
        <authorList>
            <person name="Kallberg Y."/>
            <person name="Tangrot J."/>
            <person name="Rosling A."/>
        </authorList>
    </citation>
    <scope>NUCLEOTIDE SEQUENCE</scope>
    <source>
        <strain evidence="1">IN212</strain>
    </source>
</reference>
<dbReference type="EMBL" id="CAJVPZ010050627">
    <property type="protein sequence ID" value="CAG8777847.1"/>
    <property type="molecule type" value="Genomic_DNA"/>
</dbReference>
<accession>A0A9N9JEN8</accession>
<gene>
    <name evidence="1" type="ORF">RFULGI_LOCUS15557</name>
</gene>
<dbReference type="AlphaFoldDB" id="A0A9N9JEN8"/>
<evidence type="ECO:0000313" key="1">
    <source>
        <dbReference type="EMBL" id="CAG8777847.1"/>
    </source>
</evidence>
<evidence type="ECO:0000313" key="2">
    <source>
        <dbReference type="Proteomes" id="UP000789396"/>
    </source>
</evidence>